<reference evidence="1 2" key="1">
    <citation type="submission" date="2023-02" db="EMBL/GenBank/DDBJ databases">
        <authorList>
            <person name="Olszewska D."/>
        </authorList>
    </citation>
    <scope>NUCLEOTIDE SEQUENCE [LARGE SCALE GENOMIC DNA]</scope>
    <source>
        <strain evidence="1 2">FDU301</strain>
    </source>
</reference>
<organism evidence="1 2">
    <name type="scientific">Priestia megaterium</name>
    <name type="common">Bacillus megaterium</name>
    <dbReference type="NCBI Taxonomy" id="1404"/>
    <lineage>
        <taxon>Bacteria</taxon>
        <taxon>Bacillati</taxon>
        <taxon>Bacillota</taxon>
        <taxon>Bacilli</taxon>
        <taxon>Bacillales</taxon>
        <taxon>Bacillaceae</taxon>
        <taxon>Priestia</taxon>
    </lineage>
</organism>
<evidence type="ECO:0000313" key="2">
    <source>
        <dbReference type="Proteomes" id="UP001213771"/>
    </source>
</evidence>
<proteinExistence type="predicted"/>
<dbReference type="RefSeq" id="WP_274589525.1">
    <property type="nucleotide sequence ID" value="NZ_JARAOX010000241.1"/>
</dbReference>
<name>A0ABD4X2N1_PRIMG</name>
<dbReference type="AlphaFoldDB" id="A0ABD4X2N1"/>
<accession>A0ABD4X2N1</accession>
<dbReference type="Proteomes" id="UP001213771">
    <property type="component" value="Unassembled WGS sequence"/>
</dbReference>
<gene>
    <name evidence="1" type="ORF">PVE99_30555</name>
</gene>
<dbReference type="EMBL" id="JARAOX010000241">
    <property type="protein sequence ID" value="MDD9786703.1"/>
    <property type="molecule type" value="Genomic_DNA"/>
</dbReference>
<sequence>MCHINYSFLELIGSGVSGATSFCSYISYQNTVGMTAATAGLASENCKETVLMLI</sequence>
<protein>
    <submittedName>
        <fullName evidence="1">Uncharacterized protein</fullName>
    </submittedName>
</protein>
<evidence type="ECO:0000313" key="1">
    <source>
        <dbReference type="EMBL" id="MDD9786703.1"/>
    </source>
</evidence>
<comment type="caution">
    <text evidence="1">The sequence shown here is derived from an EMBL/GenBank/DDBJ whole genome shotgun (WGS) entry which is preliminary data.</text>
</comment>